<proteinExistence type="predicted"/>
<evidence type="ECO:0000313" key="2">
    <source>
        <dbReference type="Proteomes" id="UP000197032"/>
    </source>
</evidence>
<organism evidence="1 2">
    <name type="scientific">Calderihabitans maritimus</name>
    <dbReference type="NCBI Taxonomy" id="1246530"/>
    <lineage>
        <taxon>Bacteria</taxon>
        <taxon>Bacillati</taxon>
        <taxon>Bacillota</taxon>
        <taxon>Clostridia</taxon>
        <taxon>Neomoorellales</taxon>
        <taxon>Calderihabitantaceae</taxon>
        <taxon>Calderihabitans</taxon>
    </lineage>
</organism>
<keyword evidence="2" id="KW-1185">Reference proteome</keyword>
<name>A0A1Z5HRP7_9FIRM</name>
<dbReference type="EMBL" id="BDGJ01000042">
    <property type="protein sequence ID" value="GAW92037.1"/>
    <property type="molecule type" value="Genomic_DNA"/>
</dbReference>
<reference evidence="2" key="1">
    <citation type="journal article" date="2017" name="Appl. Environ. Microbiol.">
        <title>Genomic analysis of Calderihabitans maritimus KKC1, a thermophilic hydrogenogenic carboxydotrophic bacterium isolated from marine sediment.</title>
        <authorList>
            <person name="Omae K."/>
            <person name="Yoneda Y."/>
            <person name="Fukuyama Y."/>
            <person name="Yoshida T."/>
            <person name="Sako Y."/>
        </authorList>
    </citation>
    <scope>NUCLEOTIDE SEQUENCE [LARGE SCALE GENOMIC DNA]</scope>
    <source>
        <strain evidence="2">KKC1</strain>
    </source>
</reference>
<gene>
    <name evidence="1" type="ORF">KKC1_11970</name>
</gene>
<dbReference type="RefSeq" id="WP_088553467.1">
    <property type="nucleotide sequence ID" value="NZ_BDGJ01000042.1"/>
</dbReference>
<comment type="caution">
    <text evidence="1">The sequence shown here is derived from an EMBL/GenBank/DDBJ whole genome shotgun (WGS) entry which is preliminary data.</text>
</comment>
<dbReference type="OrthoDB" id="2986513at2"/>
<sequence>MAQPISIGSAKYPDAIRHCLGTEFKHLQKQGIKVNIWHNELGEFTFLGCDIDDTGPKETLSINKVSIFRHYIARAVADLILNQWEGSLVSRIIRNNYNYLNEEERRQIYHRVLQYLKQADQEEVFYRFDRKSKILNKVLEYLEGNDKLIVEGFINFRLKDYLLELEQVVDQTVDEYLMEKEYKEFIRLLKYFVDVQENRVDKVHVVLKPSGVFQIYDGEENMIKNECIEGVVVDLVESEINYEDLLISALITIAPGKIVLHGNGHEKLKNTVETIENVFGEKVQHCPGCSRCRHLNR</sequence>
<dbReference type="InterPro" id="IPR014199">
    <property type="entry name" value="Spore_YtxC"/>
</dbReference>
<dbReference type="Pfam" id="PF08812">
    <property type="entry name" value="YtxC"/>
    <property type="match status" value="1"/>
</dbReference>
<evidence type="ECO:0000313" key="1">
    <source>
        <dbReference type="EMBL" id="GAW92037.1"/>
    </source>
</evidence>
<protein>
    <submittedName>
        <fullName evidence="1">Sporulation protein YtxC</fullName>
    </submittedName>
</protein>
<dbReference type="NCBIfam" id="TIGR02834">
    <property type="entry name" value="spo_ytxC"/>
    <property type="match status" value="1"/>
</dbReference>
<accession>A0A1Z5HRP7</accession>
<dbReference type="AlphaFoldDB" id="A0A1Z5HRP7"/>
<dbReference type="Proteomes" id="UP000197032">
    <property type="component" value="Unassembled WGS sequence"/>
</dbReference>